<evidence type="ECO:0000313" key="4">
    <source>
        <dbReference type="Proteomes" id="UP000244910"/>
    </source>
</evidence>
<dbReference type="GO" id="GO:0009103">
    <property type="term" value="P:lipopolysaccharide biosynthetic process"/>
    <property type="evidence" value="ECO:0007669"/>
    <property type="project" value="TreeGrafter"/>
</dbReference>
<feature type="domain" description="Glycosyl transferase family 1" evidence="2">
    <location>
        <begin position="157"/>
        <end position="250"/>
    </location>
</feature>
<dbReference type="GO" id="GO:0016757">
    <property type="term" value="F:glycosyltransferase activity"/>
    <property type="evidence" value="ECO:0007669"/>
    <property type="project" value="InterPro"/>
</dbReference>
<evidence type="ECO:0000259" key="2">
    <source>
        <dbReference type="Pfam" id="PF00534"/>
    </source>
</evidence>
<gene>
    <name evidence="3" type="ORF">B9W14_18400</name>
</gene>
<organism evidence="3 4">
    <name type="scientific">Clostridium drakei</name>
    <dbReference type="NCBI Taxonomy" id="332101"/>
    <lineage>
        <taxon>Bacteria</taxon>
        <taxon>Bacillati</taxon>
        <taxon>Bacillota</taxon>
        <taxon>Clostridia</taxon>
        <taxon>Eubacteriales</taxon>
        <taxon>Clostridiaceae</taxon>
        <taxon>Clostridium</taxon>
    </lineage>
</organism>
<dbReference type="RefSeq" id="WP_032077252.1">
    <property type="nucleotide sequence ID" value="NZ_CP020953.1"/>
</dbReference>
<sequence>MKTAIFPLRNDSNLYIKIVAKCIEDAGYDVCDLQDALKSIKSMLALKVVNLNWYENLDNEPYMMFVKRTMLIMLLKLLHIKIIFTCHNKMPHEVKNERLMKFFIRFLCKKSDAIVGLSSDTYQVLSEYVNDNELKNKLHIIPHVTYKGSYIDKKVDFRMQLNINKDTFVILFVGAIRPYKNIELIIEAAKYFKDKKIVFVIAGGGKKEYLDSIRRDCKELDNIKLVLRFIENEEMFSLIKSSNILLIPYNVKTSLNSGVAILAFSYKHTVICPNIGTLNDISDKSLFYGYDYQNDEEHLKMIIQKIQDVYNLFLYDRERFDSIGEKVNNYVMKKYAPDIIKQQYHVLYQSLLDKK</sequence>
<dbReference type="KEGG" id="cdrk:B9W14_18400"/>
<evidence type="ECO:0000256" key="1">
    <source>
        <dbReference type="ARBA" id="ARBA00022679"/>
    </source>
</evidence>
<dbReference type="Gene3D" id="3.40.50.2000">
    <property type="entry name" value="Glycogen Phosphorylase B"/>
    <property type="match status" value="2"/>
</dbReference>
<dbReference type="CDD" id="cd03801">
    <property type="entry name" value="GT4_PimA-like"/>
    <property type="match status" value="1"/>
</dbReference>
<dbReference type="PANTHER" id="PTHR46401">
    <property type="entry name" value="GLYCOSYLTRANSFERASE WBBK-RELATED"/>
    <property type="match status" value="1"/>
</dbReference>
<dbReference type="EMBL" id="CP020953">
    <property type="protein sequence ID" value="AWI06385.1"/>
    <property type="molecule type" value="Genomic_DNA"/>
</dbReference>
<accession>A0A2U8DVH0</accession>
<proteinExistence type="predicted"/>
<dbReference type="AlphaFoldDB" id="A0A2U8DVH0"/>
<dbReference type="Pfam" id="PF00534">
    <property type="entry name" value="Glycos_transf_1"/>
    <property type="match status" value="1"/>
</dbReference>
<dbReference type="OrthoDB" id="134776at2"/>
<keyword evidence="1" id="KW-0808">Transferase</keyword>
<reference evidence="4" key="1">
    <citation type="submission" date="2017-04" db="EMBL/GenBank/DDBJ databases">
        <authorList>
            <person name="Song Y."/>
            <person name="Cho B.-K."/>
        </authorList>
    </citation>
    <scope>NUCLEOTIDE SEQUENCE [LARGE SCALE GENOMIC DNA]</scope>
    <source>
        <strain evidence="4">SL1</strain>
    </source>
</reference>
<protein>
    <recommendedName>
        <fullName evidence="2">Glycosyl transferase family 1 domain-containing protein</fullName>
    </recommendedName>
</protein>
<dbReference type="InterPro" id="IPR001296">
    <property type="entry name" value="Glyco_trans_1"/>
</dbReference>
<name>A0A2U8DVH0_9CLOT</name>
<evidence type="ECO:0000313" key="3">
    <source>
        <dbReference type="EMBL" id="AWI06385.1"/>
    </source>
</evidence>
<dbReference type="PANTHER" id="PTHR46401:SF2">
    <property type="entry name" value="GLYCOSYLTRANSFERASE WBBK-RELATED"/>
    <property type="match status" value="1"/>
</dbReference>
<dbReference type="Proteomes" id="UP000244910">
    <property type="component" value="Chromosome"/>
</dbReference>
<dbReference type="SUPFAM" id="SSF53756">
    <property type="entry name" value="UDP-Glycosyltransferase/glycogen phosphorylase"/>
    <property type="match status" value="1"/>
</dbReference>
<keyword evidence="4" id="KW-1185">Reference proteome</keyword>